<sequence>MTPTPNLSDREQELLVFVFQCLKNPPEVDLDKFATLSGYKTRASANTAFHKLKGKIGKADDGADNANGGAAEDAEGDAEDTPVAPSKKARGKKAVAVKTEEPETDEDDETETIAVKAKAKPKRKPAVTQPANVRRSARNSLKASKPSIKDESSGDSDEEVVKKRPITLKRGKVTYPTEEEMRVVVDEVLAAAPEDAPANALKRAATEPASDDELTNDTKRAKVETDVVAAFEPAGAVVETVETITSVVSVDPVVETYVVNDPDAVDPSADIVLAVDDASSDVDAEGESDVASNVASAATSGDHDDI</sequence>
<protein>
    <submittedName>
        <fullName evidence="2">Uncharacterized protein</fullName>
    </submittedName>
</protein>
<comment type="caution">
    <text evidence="2">The sequence shown here is derived from an EMBL/GenBank/DDBJ whole genome shotgun (WGS) entry which is preliminary data.</text>
</comment>
<name>A0A9P8JFU9_AURME</name>
<reference evidence="2" key="1">
    <citation type="journal article" date="2021" name="J Fungi (Basel)">
        <title>Virulence traits and population genomics of the black yeast Aureobasidium melanogenum.</title>
        <authorList>
            <person name="Cernosa A."/>
            <person name="Sun X."/>
            <person name="Gostincar C."/>
            <person name="Fang C."/>
            <person name="Gunde-Cimerman N."/>
            <person name="Song Z."/>
        </authorList>
    </citation>
    <scope>NUCLEOTIDE SEQUENCE</scope>
    <source>
        <strain evidence="2">EXF-9911</strain>
    </source>
</reference>
<accession>A0A9P8JFU9</accession>
<feature type="region of interest" description="Disordered" evidence="1">
    <location>
        <begin position="55"/>
        <end position="166"/>
    </location>
</feature>
<dbReference type="EMBL" id="JAHFXF010000005">
    <property type="protein sequence ID" value="KAG9701066.1"/>
    <property type="molecule type" value="Genomic_DNA"/>
</dbReference>
<evidence type="ECO:0000256" key="1">
    <source>
        <dbReference type="SAM" id="MobiDB-lite"/>
    </source>
</evidence>
<dbReference type="OrthoDB" id="5403747at2759"/>
<organism evidence="2 3">
    <name type="scientific">Aureobasidium melanogenum</name>
    <name type="common">Aureobasidium pullulans var. melanogenum</name>
    <dbReference type="NCBI Taxonomy" id="46634"/>
    <lineage>
        <taxon>Eukaryota</taxon>
        <taxon>Fungi</taxon>
        <taxon>Dikarya</taxon>
        <taxon>Ascomycota</taxon>
        <taxon>Pezizomycotina</taxon>
        <taxon>Dothideomycetes</taxon>
        <taxon>Dothideomycetidae</taxon>
        <taxon>Dothideales</taxon>
        <taxon>Saccotheciaceae</taxon>
        <taxon>Aureobasidium</taxon>
    </lineage>
</organism>
<evidence type="ECO:0000313" key="2">
    <source>
        <dbReference type="EMBL" id="KAG9701066.1"/>
    </source>
</evidence>
<feature type="non-terminal residue" evidence="2">
    <location>
        <position position="306"/>
    </location>
</feature>
<dbReference type="AlphaFoldDB" id="A0A9P8JFU9"/>
<reference evidence="2" key="2">
    <citation type="submission" date="2021-08" db="EMBL/GenBank/DDBJ databases">
        <authorList>
            <person name="Gostincar C."/>
            <person name="Sun X."/>
            <person name="Song Z."/>
            <person name="Gunde-Cimerman N."/>
        </authorList>
    </citation>
    <scope>NUCLEOTIDE SEQUENCE</scope>
    <source>
        <strain evidence="2">EXF-9911</strain>
    </source>
</reference>
<gene>
    <name evidence="2" type="ORF">KCU76_g283</name>
</gene>
<feature type="compositionally biased region" description="Acidic residues" evidence="1">
    <location>
        <begin position="102"/>
        <end position="111"/>
    </location>
</feature>
<evidence type="ECO:0000313" key="3">
    <source>
        <dbReference type="Proteomes" id="UP000779574"/>
    </source>
</evidence>
<feature type="region of interest" description="Disordered" evidence="1">
    <location>
        <begin position="279"/>
        <end position="306"/>
    </location>
</feature>
<dbReference type="Proteomes" id="UP000779574">
    <property type="component" value="Unassembled WGS sequence"/>
</dbReference>
<proteinExistence type="predicted"/>
<feature type="region of interest" description="Disordered" evidence="1">
    <location>
        <begin position="197"/>
        <end position="218"/>
    </location>
</feature>
<feature type="compositionally biased region" description="Acidic residues" evidence="1">
    <location>
        <begin position="279"/>
        <end position="288"/>
    </location>
</feature>